<name>A0ABU4V6G2_9PSEU</name>
<comment type="caution">
    <text evidence="2">The sequence shown here is derived from an EMBL/GenBank/DDBJ whole genome shotgun (WGS) entry which is preliminary data.</text>
</comment>
<dbReference type="RefSeq" id="WP_319979438.1">
    <property type="nucleotide sequence ID" value="NZ_JAXAVU010000014.1"/>
</dbReference>
<sequence length="588" mass="60509">MAEKLVRTSYLDVTGQPRQGSTALRESRVDVERYVRPLMNAHSATLHQWGICSGLGVSAMVGSASVRVATGVAVDAEGRHVLLAAGGSAKLEDQTLVSVVDIGVVLPTDGLSGSLVVTIAWAETFDKAGFQASQAFLMMETPLLRFRPADGFQDSGAELVLAQIQVDGTGKVTALSAQRRRTAAIAVDRVEFRAPGVTTTAGVTSVDHRVTATIAVRPDGALTASTKFHAPQGIQLSDAVGLAARSGALAVSGPLKVPGGVPDGLVVRDSAGVDAVLGESATRRGVFGLSHAELHPGVLGVNDNQSAKPGPGVWGKSGAVGVLGESDDWFGVFGTSPNGTGAGADGATGFSGVGRKWIGVYGETHAPANVGSAGVWGDGLNAGEGVKGVARGTGKAAVAAVHLGTGPAVFAQGRPAGVFSGDVEVRGRLTKTLLNFRIDHPVDPANRYLNHSAVESDEMKNVYDGVVVLDDAGAAVVELPSWFEALNTEFRYQLTALGTAAPNLHVAEEISGGRFAVAGGPAGAKVCWLLTGVRHDAYARANPLRVETEKEGDERGNYLHPDAHGEPAERAVPFAVSTRTRADLPDGG</sequence>
<protein>
    <submittedName>
        <fullName evidence="2">Uncharacterized protein</fullName>
    </submittedName>
</protein>
<feature type="region of interest" description="Disordered" evidence="1">
    <location>
        <begin position="545"/>
        <end position="588"/>
    </location>
</feature>
<gene>
    <name evidence="2" type="ORF">SK854_35105</name>
</gene>
<evidence type="ECO:0000256" key="1">
    <source>
        <dbReference type="SAM" id="MobiDB-lite"/>
    </source>
</evidence>
<dbReference type="EMBL" id="JAXAVU010000014">
    <property type="protein sequence ID" value="MDX8147383.1"/>
    <property type="molecule type" value="Genomic_DNA"/>
</dbReference>
<evidence type="ECO:0000313" key="2">
    <source>
        <dbReference type="EMBL" id="MDX8147383.1"/>
    </source>
</evidence>
<keyword evidence="3" id="KW-1185">Reference proteome</keyword>
<reference evidence="2 3" key="1">
    <citation type="submission" date="2023-11" db="EMBL/GenBank/DDBJ databases">
        <title>Lentzea sokolovensis, sp. nov., Lentzea kristufkii, sp. nov., and Lentzea miocenensis, sp. nov., rare actinobacteria from Sokolov Coal Basin, Miocene lacustrine sediment, Czech Republic.</title>
        <authorList>
            <person name="Lara A."/>
            <person name="Kotroba L."/>
            <person name="Nouioui I."/>
            <person name="Neumann-Schaal M."/>
            <person name="Mast Y."/>
            <person name="Chronakova A."/>
        </authorList>
    </citation>
    <scope>NUCLEOTIDE SEQUENCE [LARGE SCALE GENOMIC DNA]</scope>
    <source>
        <strain evidence="2 3">BCCO 10_0061</strain>
    </source>
</reference>
<organism evidence="2 3">
    <name type="scientific">Lentzea sokolovensis</name>
    <dbReference type="NCBI Taxonomy" id="3095429"/>
    <lineage>
        <taxon>Bacteria</taxon>
        <taxon>Bacillati</taxon>
        <taxon>Actinomycetota</taxon>
        <taxon>Actinomycetes</taxon>
        <taxon>Pseudonocardiales</taxon>
        <taxon>Pseudonocardiaceae</taxon>
        <taxon>Lentzea</taxon>
    </lineage>
</organism>
<accession>A0ABU4V6G2</accession>
<proteinExistence type="predicted"/>
<evidence type="ECO:0000313" key="3">
    <source>
        <dbReference type="Proteomes" id="UP001285352"/>
    </source>
</evidence>
<feature type="compositionally biased region" description="Basic and acidic residues" evidence="1">
    <location>
        <begin position="546"/>
        <end position="569"/>
    </location>
</feature>
<dbReference type="Proteomes" id="UP001285352">
    <property type="component" value="Unassembled WGS sequence"/>
</dbReference>